<evidence type="ECO:0000256" key="2">
    <source>
        <dbReference type="ARBA" id="ARBA00022723"/>
    </source>
</evidence>
<dbReference type="Proteomes" id="UP000604825">
    <property type="component" value="Unassembled WGS sequence"/>
</dbReference>
<dbReference type="Gene3D" id="1.10.600.10">
    <property type="entry name" value="Farnesyl Diphosphate Synthase"/>
    <property type="match status" value="2"/>
</dbReference>
<reference evidence="5" key="1">
    <citation type="submission" date="2020-10" db="EMBL/GenBank/DDBJ databases">
        <authorList>
            <person name="Han B."/>
            <person name="Lu T."/>
            <person name="Zhao Q."/>
            <person name="Huang X."/>
            <person name="Zhao Y."/>
        </authorList>
    </citation>
    <scope>NUCLEOTIDE SEQUENCE</scope>
</reference>
<dbReference type="InterPro" id="IPR008949">
    <property type="entry name" value="Isoprenoid_synthase_dom_sf"/>
</dbReference>
<proteinExistence type="predicted"/>
<dbReference type="EMBL" id="CAJGYO010000001">
    <property type="protein sequence ID" value="CAD6203144.1"/>
    <property type="molecule type" value="Genomic_DNA"/>
</dbReference>
<evidence type="ECO:0000313" key="5">
    <source>
        <dbReference type="EMBL" id="CAD6203144.1"/>
    </source>
</evidence>
<feature type="domain" description="Terpene synthase metal-binding" evidence="4">
    <location>
        <begin position="5"/>
        <end position="134"/>
    </location>
</feature>
<gene>
    <name evidence="5" type="ORF">NCGR_LOCUS1357</name>
</gene>
<sequence length="190" mass="21719">MEEEASASEQLPAYMKAIYLTIVSASNEVAEQVLRQQGCDARFLLKKAWHDLCKAFLMEAKWHYSNYKPTLHEYLENGWISSVSGPLMLIHVFPMIEKKGVVTPNSIQQLESYPKLVQMVSKIFRLCNDSATHSVRTTNCRFPLPFANACVNMARIAHCIYRGGDGISAPDDEKRMEIKELFLEPFKEEK</sequence>
<name>A0A811M8J5_9POAL</name>
<comment type="cofactor">
    <cofactor evidence="1">
        <name>Mg(2+)</name>
        <dbReference type="ChEBI" id="CHEBI:18420"/>
    </cofactor>
</comment>
<accession>A0A811M8J5</accession>
<evidence type="ECO:0000256" key="1">
    <source>
        <dbReference type="ARBA" id="ARBA00001946"/>
    </source>
</evidence>
<dbReference type="PANTHER" id="PTHR31225">
    <property type="entry name" value="OS04G0344100 PROTEIN-RELATED"/>
    <property type="match status" value="1"/>
</dbReference>
<dbReference type="InterPro" id="IPR050148">
    <property type="entry name" value="Terpene_synthase-like"/>
</dbReference>
<evidence type="ECO:0000259" key="4">
    <source>
        <dbReference type="Pfam" id="PF03936"/>
    </source>
</evidence>
<dbReference type="AlphaFoldDB" id="A0A811M8J5"/>
<dbReference type="Pfam" id="PF03936">
    <property type="entry name" value="Terpene_synth_C"/>
    <property type="match status" value="1"/>
</dbReference>
<dbReference type="SUPFAM" id="SSF48576">
    <property type="entry name" value="Terpenoid synthases"/>
    <property type="match status" value="1"/>
</dbReference>
<dbReference type="OrthoDB" id="1936865at2759"/>
<dbReference type="GO" id="GO:0000287">
    <property type="term" value="F:magnesium ion binding"/>
    <property type="evidence" value="ECO:0007669"/>
    <property type="project" value="InterPro"/>
</dbReference>
<comment type="caution">
    <text evidence="5">The sequence shown here is derived from an EMBL/GenBank/DDBJ whole genome shotgun (WGS) entry which is preliminary data.</text>
</comment>
<evidence type="ECO:0000256" key="3">
    <source>
        <dbReference type="ARBA" id="ARBA00022842"/>
    </source>
</evidence>
<dbReference type="PANTHER" id="PTHR31225:SF252">
    <property type="entry name" value="TERPENE SYNTHASE 12-RELATED"/>
    <property type="match status" value="1"/>
</dbReference>
<keyword evidence="3" id="KW-0460">Magnesium</keyword>
<dbReference type="GO" id="GO:0010333">
    <property type="term" value="F:terpene synthase activity"/>
    <property type="evidence" value="ECO:0007669"/>
    <property type="project" value="InterPro"/>
</dbReference>
<keyword evidence="6" id="KW-1185">Reference proteome</keyword>
<dbReference type="InterPro" id="IPR005630">
    <property type="entry name" value="Terpene_synthase_metal-bd"/>
</dbReference>
<protein>
    <recommendedName>
        <fullName evidence="4">Terpene synthase metal-binding domain-containing protein</fullName>
    </recommendedName>
</protein>
<keyword evidence="2" id="KW-0479">Metal-binding</keyword>
<evidence type="ECO:0000313" key="6">
    <source>
        <dbReference type="Proteomes" id="UP000604825"/>
    </source>
</evidence>
<organism evidence="5 6">
    <name type="scientific">Miscanthus lutarioriparius</name>
    <dbReference type="NCBI Taxonomy" id="422564"/>
    <lineage>
        <taxon>Eukaryota</taxon>
        <taxon>Viridiplantae</taxon>
        <taxon>Streptophyta</taxon>
        <taxon>Embryophyta</taxon>
        <taxon>Tracheophyta</taxon>
        <taxon>Spermatophyta</taxon>
        <taxon>Magnoliopsida</taxon>
        <taxon>Liliopsida</taxon>
        <taxon>Poales</taxon>
        <taxon>Poaceae</taxon>
        <taxon>PACMAD clade</taxon>
        <taxon>Panicoideae</taxon>
        <taxon>Andropogonodae</taxon>
        <taxon>Andropogoneae</taxon>
        <taxon>Saccharinae</taxon>
        <taxon>Miscanthus</taxon>
    </lineage>
</organism>
<dbReference type="GO" id="GO:0016114">
    <property type="term" value="P:terpenoid biosynthetic process"/>
    <property type="evidence" value="ECO:0007669"/>
    <property type="project" value="InterPro"/>
</dbReference>